<protein>
    <submittedName>
        <fullName evidence="2">Uncharacterized protein</fullName>
    </submittedName>
</protein>
<dbReference type="AlphaFoldDB" id="A0A077R2Z2"/>
<feature type="signal peptide" evidence="1">
    <location>
        <begin position="1"/>
        <end position="24"/>
    </location>
</feature>
<name>A0A077R2Z2_9BASI</name>
<dbReference type="EMBL" id="HG529573">
    <property type="protein sequence ID" value="CDI53266.1"/>
    <property type="molecule type" value="Genomic_DNA"/>
</dbReference>
<accession>A0A077R2Z2</accession>
<reference evidence="2" key="1">
    <citation type="journal article" date="2014" name="Genome Biol. Evol.">
        <title>Gene Loss Rather Than Gene Gain Is Associated with a Host Jump from Monocots to Dicots in the Smut Fungus Melanopsichium pennsylvanicum.</title>
        <authorList>
            <person name="Sharma R."/>
            <person name="Mishra B."/>
            <person name="Runge F."/>
            <person name="Thines M."/>
        </authorList>
    </citation>
    <scope>NUCLEOTIDE SEQUENCE</scope>
    <source>
        <strain evidence="2">4</strain>
    </source>
</reference>
<proteinExistence type="predicted"/>
<organism evidence="2">
    <name type="scientific">Melanopsichium pennsylvanicum 4</name>
    <dbReference type="NCBI Taxonomy" id="1398559"/>
    <lineage>
        <taxon>Eukaryota</taxon>
        <taxon>Fungi</taxon>
        <taxon>Dikarya</taxon>
        <taxon>Basidiomycota</taxon>
        <taxon>Ustilaginomycotina</taxon>
        <taxon>Ustilaginomycetes</taxon>
        <taxon>Ustilaginales</taxon>
        <taxon>Ustilaginaceae</taxon>
        <taxon>Melanopsichium</taxon>
    </lineage>
</organism>
<evidence type="ECO:0000256" key="1">
    <source>
        <dbReference type="SAM" id="SignalP"/>
    </source>
</evidence>
<feature type="chain" id="PRO_5001722850" evidence="1">
    <location>
        <begin position="25"/>
        <end position="231"/>
    </location>
</feature>
<evidence type="ECO:0000313" key="2">
    <source>
        <dbReference type="EMBL" id="CDI53266.1"/>
    </source>
</evidence>
<sequence>MLTIKSFSLYLCIAVVFLITCSRASQPVSYALQQKRARRPLANSGMIKRNLGGKIKDWYLMQVTHNYFCTSSARVVPVDPDTGHMLLKSLRKRDFLDGWLGHSKTTEKGLCKDASWVLPDGWTQPIPKSQFLNQYPWMDVDDRGQPRFKPEFFAWLQQRAANGPSGVADSAAASGQYLPLTNGANGAAVPYGGVGYVPASYLSYQQGTSGTAGLGQNTLGNGVTAGAAAHI</sequence>
<keyword evidence="1" id="KW-0732">Signal</keyword>